<dbReference type="Proteomes" id="UP000291151">
    <property type="component" value="Chromosome"/>
</dbReference>
<name>A0A4P6UQM0_9BACL</name>
<protein>
    <submittedName>
        <fullName evidence="2">Uncharacterized protein</fullName>
    </submittedName>
</protein>
<organism evidence="2 3">
    <name type="scientific">Ureibacillus thermophilus</name>
    <dbReference type="NCBI Taxonomy" id="367743"/>
    <lineage>
        <taxon>Bacteria</taxon>
        <taxon>Bacillati</taxon>
        <taxon>Bacillota</taxon>
        <taxon>Bacilli</taxon>
        <taxon>Bacillales</taxon>
        <taxon>Caryophanaceae</taxon>
        <taxon>Ureibacillus</taxon>
    </lineage>
</organism>
<evidence type="ECO:0000256" key="1">
    <source>
        <dbReference type="SAM" id="MobiDB-lite"/>
    </source>
</evidence>
<evidence type="ECO:0000313" key="3">
    <source>
        <dbReference type="Proteomes" id="UP000291151"/>
    </source>
</evidence>
<reference evidence="2 3" key="1">
    <citation type="submission" date="2019-02" db="EMBL/GenBank/DDBJ databases">
        <title>Ureibacillus thermophilus.</title>
        <authorList>
            <person name="Sunny J.S."/>
            <person name="Natarajan A."/>
            <person name="Saleena L.M."/>
        </authorList>
    </citation>
    <scope>NUCLEOTIDE SEQUENCE [LARGE SCALE GENOMIC DNA]</scope>
    <source>
        <strain evidence="2 3">LM102</strain>
    </source>
</reference>
<proteinExistence type="predicted"/>
<evidence type="ECO:0000313" key="2">
    <source>
        <dbReference type="EMBL" id="QBK25274.1"/>
    </source>
</evidence>
<dbReference type="KEGG" id="uth:DKZ56_05000"/>
<sequence>MKPFFYALLLGSILLVGCNNNDDDNAINDVDNGVEKGVEDVGEGIEEGVNDVGEGIDEALDNDVNNNDRQNPGLRNDVMPDDKGVNGDERGNQEDVIEDAKDIRDEDTKDE</sequence>
<dbReference type="PROSITE" id="PS51257">
    <property type="entry name" value="PROKAR_LIPOPROTEIN"/>
    <property type="match status" value="1"/>
</dbReference>
<dbReference type="AlphaFoldDB" id="A0A4P6UQM0"/>
<feature type="compositionally biased region" description="Basic and acidic residues" evidence="1">
    <location>
        <begin position="78"/>
        <end position="111"/>
    </location>
</feature>
<keyword evidence="3" id="KW-1185">Reference proteome</keyword>
<dbReference type="EMBL" id="CP036528">
    <property type="protein sequence ID" value="QBK25274.1"/>
    <property type="molecule type" value="Genomic_DNA"/>
</dbReference>
<dbReference type="RefSeq" id="WP_208651663.1">
    <property type="nucleotide sequence ID" value="NZ_CP036528.1"/>
</dbReference>
<feature type="region of interest" description="Disordered" evidence="1">
    <location>
        <begin position="56"/>
        <end position="111"/>
    </location>
</feature>
<accession>A0A4P6UQM0</accession>
<gene>
    <name evidence="2" type="ORF">DKZ56_05000</name>
</gene>